<organism evidence="10 11">
    <name type="scientific">Cotesia glomerata</name>
    <name type="common">Lepidopteran parasitic wasp</name>
    <name type="synonym">Apanteles glomeratus</name>
    <dbReference type="NCBI Taxonomy" id="32391"/>
    <lineage>
        <taxon>Eukaryota</taxon>
        <taxon>Metazoa</taxon>
        <taxon>Ecdysozoa</taxon>
        <taxon>Arthropoda</taxon>
        <taxon>Hexapoda</taxon>
        <taxon>Insecta</taxon>
        <taxon>Pterygota</taxon>
        <taxon>Neoptera</taxon>
        <taxon>Endopterygota</taxon>
        <taxon>Hymenoptera</taxon>
        <taxon>Apocrita</taxon>
        <taxon>Ichneumonoidea</taxon>
        <taxon>Braconidae</taxon>
        <taxon>Microgastrinae</taxon>
        <taxon>Cotesia</taxon>
    </lineage>
</organism>
<dbReference type="GO" id="GO:0015293">
    <property type="term" value="F:symporter activity"/>
    <property type="evidence" value="ECO:0007669"/>
    <property type="project" value="UniProtKB-KW"/>
</dbReference>
<feature type="transmembrane region" description="Helical" evidence="8">
    <location>
        <begin position="352"/>
        <end position="371"/>
    </location>
</feature>
<feature type="transmembrane region" description="Helical" evidence="8">
    <location>
        <begin position="312"/>
        <end position="331"/>
    </location>
</feature>
<feature type="transmembrane region" description="Helical" evidence="8">
    <location>
        <begin position="271"/>
        <end position="292"/>
    </location>
</feature>
<keyword evidence="4" id="KW-0769">Symport</keyword>
<dbReference type="InterPro" id="IPR011701">
    <property type="entry name" value="MFS"/>
</dbReference>
<keyword evidence="3 8" id="KW-0812">Transmembrane</keyword>
<dbReference type="CDD" id="cd17318">
    <property type="entry name" value="MFS_SLC17"/>
    <property type="match status" value="1"/>
</dbReference>
<feature type="transmembrane region" description="Helical" evidence="8">
    <location>
        <begin position="377"/>
        <end position="398"/>
    </location>
</feature>
<feature type="transmembrane region" description="Helical" evidence="8">
    <location>
        <begin position="589"/>
        <end position="607"/>
    </location>
</feature>
<dbReference type="Pfam" id="PF07690">
    <property type="entry name" value="MFS_1"/>
    <property type="match status" value="2"/>
</dbReference>
<dbReference type="InterPro" id="IPR036259">
    <property type="entry name" value="MFS_trans_sf"/>
</dbReference>
<evidence type="ECO:0000259" key="9">
    <source>
        <dbReference type="PROSITE" id="PS50850"/>
    </source>
</evidence>
<sequence>MGKEFLSCRNVLWILVFCGFAINYMLRINMNLAIVAMIIPRAKAAAVAQCSAVYIVSPDHSKNKSTDLSLFSTSSIVPNSSLEQLFDWDEYDQGLALGAYYWLHWLSQLPGGLLARRYGTKTVFGLGNFVVAILGLSIPFVTHYHLYALVTVRVLQGLISGVMWPAMHDMTAKWIPQNERSKFVSAYMGSSIGAAITYPLCALIINLFNWEAAFYITSLLAIIWYCFWYFLVFDSPNIHPRISQAEQKYILEHTAGTVQTSSREKVPWKEILLSGPLWITAIGHWGGAWGFLTFMTQAPSYFNFVHGWNLKATGLFSGLPHILRMIVSYTYSIFSDWLLRTNRMSLKNVRKLANLVTSGGGAILTLGLAFSGCQPTLAILFMMTGTAVNGAVSAGTLANLVDLSPNFASVLLGLSGLLTGISGFISPLVVGILTNHKQTVEQWRLVFIIATANLAISAIVYTIWGTSDVQPWNESKELLSCRQTLWLLVFTGCIINYMLKFSLNLAIVAMVVPRAKSPTTSQCTSGNSSSLTTFTVTVENPLLSQNISYTDRFNWTEYEQGMVLGAFFWTYWATHVLGGLLAQHYGTKLIFGGANFIACIIVVLIPVTIKYHLYAFLALRVLQGAVMGVVLPSMNVMTAKWIPPTERSKFVSAYMGGTVGTSLTYLICAIIIHYFNWETAFYTMSVAGTIWYCFWLYCAYDSPQQHPRISKAELKYILENTPPIVKNSKEQPIPWRHILTSGPFWIAVFSHWGATWGFYTLLTQSPSYFSFIHGWDINMTGLISGAPHIPLMIFSYTFAIFCDWLLKNNKMTRTGVRKLAMFIATILQACFIVGLSLSGCHSNFAVFFMLCGTITNGAISSATLANFVDLSPNYSSILFGICGLIANGAGALSPTIVGILTNGNQTIESWRIVFLITAANLTCSGILYLIWGTGEEQPWNNLYANDDEQGEELQKLKQEPTETTEKCDTVDEKKLKKEKEANGLK</sequence>
<feature type="transmembrane region" description="Helical" evidence="8">
    <location>
        <begin position="12"/>
        <end position="39"/>
    </location>
</feature>
<comment type="subcellular location">
    <subcellularLocation>
        <location evidence="1">Membrane</location>
        <topology evidence="1">Multi-pass membrane protein</topology>
    </subcellularLocation>
</comment>
<dbReference type="GO" id="GO:0006820">
    <property type="term" value="P:monoatomic anion transport"/>
    <property type="evidence" value="ECO:0007669"/>
    <property type="project" value="TreeGrafter"/>
</dbReference>
<gene>
    <name evidence="10" type="ORF">KQX54_021754</name>
</gene>
<dbReference type="Gene3D" id="1.20.1250.20">
    <property type="entry name" value="MFS general substrate transporter like domains"/>
    <property type="match status" value="4"/>
</dbReference>
<evidence type="ECO:0000256" key="1">
    <source>
        <dbReference type="ARBA" id="ARBA00004141"/>
    </source>
</evidence>
<feature type="transmembrane region" description="Helical" evidence="8">
    <location>
        <begin position="146"/>
        <end position="166"/>
    </location>
</feature>
<evidence type="ECO:0000313" key="10">
    <source>
        <dbReference type="EMBL" id="KAH0569047.1"/>
    </source>
</evidence>
<feature type="transmembrane region" description="Helical" evidence="8">
    <location>
        <begin position="445"/>
        <end position="464"/>
    </location>
</feature>
<feature type="transmembrane region" description="Helical" evidence="8">
    <location>
        <begin position="613"/>
        <end position="632"/>
    </location>
</feature>
<reference evidence="10 11" key="1">
    <citation type="journal article" date="2021" name="J. Hered.">
        <title>A chromosome-level genome assembly of the parasitoid wasp, Cotesia glomerata (Hymenoptera: Braconidae).</title>
        <authorList>
            <person name="Pinto B.J."/>
            <person name="Weis J.J."/>
            <person name="Gamble T."/>
            <person name="Ode P.J."/>
            <person name="Paul R."/>
            <person name="Zaspel J.M."/>
        </authorList>
    </citation>
    <scope>NUCLEOTIDE SEQUENCE [LARGE SCALE GENOMIC DNA]</scope>
    <source>
        <strain evidence="10">CgM1</strain>
    </source>
</reference>
<dbReference type="Proteomes" id="UP000826195">
    <property type="component" value="Unassembled WGS sequence"/>
</dbReference>
<dbReference type="AlphaFoldDB" id="A0AAV7J9S0"/>
<feature type="transmembrane region" description="Helical" evidence="8">
    <location>
        <begin position="844"/>
        <end position="865"/>
    </location>
</feature>
<accession>A0AAV7J9S0</accession>
<keyword evidence="2" id="KW-0813">Transport</keyword>
<evidence type="ECO:0000256" key="2">
    <source>
        <dbReference type="ARBA" id="ARBA00022448"/>
    </source>
</evidence>
<dbReference type="PANTHER" id="PTHR11662:SF79">
    <property type="entry name" value="NA[+]-DEPENDENT INORGANIC PHOSPHATE COTRANSPORTER, ISOFORM A"/>
    <property type="match status" value="1"/>
</dbReference>
<feature type="domain" description="Major facilitator superfamily (MFS) profile" evidence="9">
    <location>
        <begin position="29"/>
        <end position="469"/>
    </location>
</feature>
<feature type="transmembrane region" description="Helical" evidence="8">
    <location>
        <begin position="653"/>
        <end position="675"/>
    </location>
</feature>
<dbReference type="PANTHER" id="PTHR11662">
    <property type="entry name" value="SOLUTE CARRIER FAMILY 17"/>
    <property type="match status" value="1"/>
</dbReference>
<evidence type="ECO:0000313" key="11">
    <source>
        <dbReference type="Proteomes" id="UP000826195"/>
    </source>
</evidence>
<evidence type="ECO:0000256" key="4">
    <source>
        <dbReference type="ARBA" id="ARBA00022847"/>
    </source>
</evidence>
<dbReference type="SUPFAM" id="SSF103473">
    <property type="entry name" value="MFS general substrate transporter"/>
    <property type="match status" value="2"/>
</dbReference>
<feature type="transmembrane region" description="Helical" evidence="8">
    <location>
        <begin position="744"/>
        <end position="762"/>
    </location>
</feature>
<feature type="domain" description="Major facilitator superfamily (MFS) profile" evidence="9">
    <location>
        <begin position="488"/>
        <end position="936"/>
    </location>
</feature>
<feature type="transmembrane region" description="Helical" evidence="8">
    <location>
        <begin position="485"/>
        <end position="512"/>
    </location>
</feature>
<name>A0AAV7J9S0_COTGL</name>
<feature type="transmembrane region" description="Helical" evidence="8">
    <location>
        <begin position="877"/>
        <end position="900"/>
    </location>
</feature>
<feature type="transmembrane region" description="Helical" evidence="8">
    <location>
        <begin position="912"/>
        <end position="931"/>
    </location>
</feature>
<feature type="compositionally biased region" description="Basic and acidic residues" evidence="7">
    <location>
        <begin position="952"/>
        <end position="970"/>
    </location>
</feature>
<keyword evidence="11" id="KW-1185">Reference proteome</keyword>
<feature type="transmembrane region" description="Helical" evidence="8">
    <location>
        <begin position="818"/>
        <end position="838"/>
    </location>
</feature>
<feature type="transmembrane region" description="Helical" evidence="8">
    <location>
        <begin position="681"/>
        <end position="700"/>
    </location>
</feature>
<feature type="transmembrane region" description="Helical" evidence="8">
    <location>
        <begin position="562"/>
        <end position="582"/>
    </location>
</feature>
<proteinExistence type="predicted"/>
<feature type="transmembrane region" description="Helical" evidence="8">
    <location>
        <begin position="214"/>
        <end position="233"/>
    </location>
</feature>
<feature type="transmembrane region" description="Helical" evidence="8">
    <location>
        <begin position="782"/>
        <end position="806"/>
    </location>
</feature>
<evidence type="ECO:0000256" key="7">
    <source>
        <dbReference type="SAM" id="MobiDB-lite"/>
    </source>
</evidence>
<dbReference type="InterPro" id="IPR050382">
    <property type="entry name" value="MFS_Na/Anion_cotransporter"/>
</dbReference>
<dbReference type="FunFam" id="1.20.1250.20:FF:000003">
    <property type="entry name" value="Solute carrier family 17 member 3"/>
    <property type="match status" value="2"/>
</dbReference>
<dbReference type="GO" id="GO:0016020">
    <property type="term" value="C:membrane"/>
    <property type="evidence" value="ECO:0007669"/>
    <property type="project" value="UniProtKB-SubCell"/>
</dbReference>
<keyword evidence="5 8" id="KW-1133">Transmembrane helix</keyword>
<feature type="transmembrane region" description="Helical" evidence="8">
    <location>
        <begin position="123"/>
        <end position="140"/>
    </location>
</feature>
<dbReference type="InterPro" id="IPR020846">
    <property type="entry name" value="MFS_dom"/>
</dbReference>
<feature type="region of interest" description="Disordered" evidence="7">
    <location>
        <begin position="950"/>
        <end position="970"/>
    </location>
</feature>
<keyword evidence="6 8" id="KW-0472">Membrane</keyword>
<protein>
    <recommendedName>
        <fullName evidence="9">Major facilitator superfamily (MFS) profile domain-containing protein</fullName>
    </recommendedName>
</protein>
<evidence type="ECO:0000256" key="3">
    <source>
        <dbReference type="ARBA" id="ARBA00022692"/>
    </source>
</evidence>
<evidence type="ECO:0000256" key="5">
    <source>
        <dbReference type="ARBA" id="ARBA00022989"/>
    </source>
</evidence>
<evidence type="ECO:0000256" key="8">
    <source>
        <dbReference type="SAM" id="Phobius"/>
    </source>
</evidence>
<dbReference type="PROSITE" id="PS50850">
    <property type="entry name" value="MFS"/>
    <property type="match status" value="2"/>
</dbReference>
<feature type="transmembrane region" description="Helical" evidence="8">
    <location>
        <begin position="187"/>
        <end position="208"/>
    </location>
</feature>
<evidence type="ECO:0000256" key="6">
    <source>
        <dbReference type="ARBA" id="ARBA00023136"/>
    </source>
</evidence>
<comment type="caution">
    <text evidence="10">The sequence shown here is derived from an EMBL/GenBank/DDBJ whole genome shotgun (WGS) entry which is preliminary data.</text>
</comment>
<dbReference type="EMBL" id="JAHXZJ010000001">
    <property type="protein sequence ID" value="KAH0569047.1"/>
    <property type="molecule type" value="Genomic_DNA"/>
</dbReference>
<feature type="transmembrane region" description="Helical" evidence="8">
    <location>
        <begin position="410"/>
        <end position="433"/>
    </location>
</feature>